<gene>
    <name evidence="1" type="ORF">MarbSA_16530</name>
</gene>
<evidence type="ECO:0000313" key="2">
    <source>
        <dbReference type="Proteomes" id="UP000825015"/>
    </source>
</evidence>
<organism evidence="1 2">
    <name type="scientific">Methanobrevibacter arboriphilus</name>
    <dbReference type="NCBI Taxonomy" id="39441"/>
    <lineage>
        <taxon>Archaea</taxon>
        <taxon>Methanobacteriati</taxon>
        <taxon>Methanobacteriota</taxon>
        <taxon>Methanomada group</taxon>
        <taxon>Methanobacteria</taxon>
        <taxon>Methanobacteriales</taxon>
        <taxon>Methanobacteriaceae</taxon>
        <taxon>Methanobrevibacter</taxon>
    </lineage>
</organism>
<evidence type="ECO:0000313" key="1">
    <source>
        <dbReference type="EMBL" id="BBL62613.1"/>
    </source>
</evidence>
<protein>
    <submittedName>
        <fullName evidence="1">Uncharacterized protein</fullName>
    </submittedName>
</protein>
<proteinExistence type="predicted"/>
<reference evidence="1" key="1">
    <citation type="submission" date="2019-06" db="EMBL/GenBank/DDBJ databases">
        <title>Complete genome sequence of Methanobrevibacter arboriphilus strain SA.</title>
        <authorList>
            <person name="Asakawa S."/>
        </authorList>
    </citation>
    <scope>NUCLEOTIDE SEQUENCE</scope>
    <source>
        <strain evidence="1">SA</strain>
    </source>
</reference>
<dbReference type="EMBL" id="AP019779">
    <property type="protein sequence ID" value="BBL62613.1"/>
    <property type="molecule type" value="Genomic_DNA"/>
</dbReference>
<keyword evidence="2" id="KW-1185">Reference proteome</keyword>
<name>A0ACA8R596_METAZ</name>
<sequence length="399" mass="46779">MASFHMRYFGCSAIAIRNYLSNISNEPNKFLDEFINDYIALQPQFEEIEKEVIKENRIQNKSINVFPESIKRLHENYNEYLGNITNKSLKPLNLNLNSLLNLFSNFANSILARNKRSSENADDIHDLNISNLSLNALLKLFLIISDNTFNDECSKIIKEIISIVSEKILIDNNSGDYGEYMLRNNFLEKLALFILYLDENDIKEFIKPFVDNFQCSKEMNDFLSKFVSVGFNNEKYHQFWEVWDIFYENIKECSKSNSHYSSEIIKTYLLNWPYWPSDFFDWKGLNEKESSFFHKICVDMGSNLAVLDSIAKFLNGIGYEKYFNDGVTWVNLILENNKFTNKEIEGRTIDNLETYMDKYIIKNYDLINKDINTKGKIITILDFLIDNGSNPSYLLKENL</sequence>
<dbReference type="Proteomes" id="UP000825015">
    <property type="component" value="Chromosome"/>
</dbReference>
<accession>A0ACA8R596</accession>